<dbReference type="PANTHER" id="PTHR24422:SF19">
    <property type="entry name" value="CHEMOTAXIS PROTEIN METHYLTRANSFERASE"/>
    <property type="match status" value="1"/>
</dbReference>
<feature type="binding site" evidence="6">
    <location>
        <position position="87"/>
    </location>
    <ligand>
        <name>S-adenosyl-L-methionine</name>
        <dbReference type="ChEBI" id="CHEBI:59789"/>
    </ligand>
</feature>
<dbReference type="InterPro" id="IPR050903">
    <property type="entry name" value="Bact_Chemotaxis_MeTrfase"/>
</dbReference>
<protein>
    <recommendedName>
        <fullName evidence="5">Chemotaxis protein methyltransferase</fullName>
        <ecNumber evidence="5">2.1.1.80</ecNumber>
    </recommendedName>
</protein>
<dbReference type="SUPFAM" id="SSF47757">
    <property type="entry name" value="Chemotaxis receptor methyltransferase CheR, N-terminal domain"/>
    <property type="match status" value="1"/>
</dbReference>
<keyword evidence="2 5" id="KW-0489">Methyltransferase</keyword>
<dbReference type="SUPFAM" id="SSF53335">
    <property type="entry name" value="S-adenosyl-L-methionine-dependent methyltransferases"/>
    <property type="match status" value="1"/>
</dbReference>
<evidence type="ECO:0000313" key="9">
    <source>
        <dbReference type="Proteomes" id="UP000297839"/>
    </source>
</evidence>
<feature type="binding site" evidence="6">
    <location>
        <position position="89"/>
    </location>
    <ligand>
        <name>S-adenosyl-L-methionine</name>
        <dbReference type="ChEBI" id="CHEBI:59789"/>
    </ligand>
</feature>
<dbReference type="InterPro" id="IPR026024">
    <property type="entry name" value="Chemotaxis_MeTrfase_CheR"/>
</dbReference>
<feature type="binding site" evidence="6">
    <location>
        <position position="125"/>
    </location>
    <ligand>
        <name>S-adenosyl-L-methionine</name>
        <dbReference type="ChEBI" id="CHEBI:59789"/>
    </ligand>
</feature>
<dbReference type="Proteomes" id="UP000297839">
    <property type="component" value="Unassembled WGS sequence"/>
</dbReference>
<dbReference type="GO" id="GO:0032259">
    <property type="term" value="P:methylation"/>
    <property type="evidence" value="ECO:0007669"/>
    <property type="project" value="UniProtKB-KW"/>
</dbReference>
<evidence type="ECO:0000313" key="8">
    <source>
        <dbReference type="EMBL" id="TFZ08324.1"/>
    </source>
</evidence>
<organism evidence="8 9">
    <name type="scientific">Ramlibacter humi</name>
    <dbReference type="NCBI Taxonomy" id="2530451"/>
    <lineage>
        <taxon>Bacteria</taxon>
        <taxon>Pseudomonadati</taxon>
        <taxon>Pseudomonadota</taxon>
        <taxon>Betaproteobacteria</taxon>
        <taxon>Burkholderiales</taxon>
        <taxon>Comamonadaceae</taxon>
        <taxon>Ramlibacter</taxon>
    </lineage>
</organism>
<feature type="binding site" evidence="6">
    <location>
        <position position="93"/>
    </location>
    <ligand>
        <name>S-adenosyl-L-methionine</name>
        <dbReference type="ChEBI" id="CHEBI:59789"/>
    </ligand>
</feature>
<dbReference type="EC" id="2.1.1.80" evidence="5"/>
<dbReference type="PANTHER" id="PTHR24422">
    <property type="entry name" value="CHEMOTAXIS PROTEIN METHYLTRANSFERASE"/>
    <property type="match status" value="1"/>
</dbReference>
<evidence type="ECO:0000256" key="5">
    <source>
        <dbReference type="PIRNR" id="PIRNR000410"/>
    </source>
</evidence>
<keyword evidence="4 5" id="KW-0949">S-adenosyl-L-methionine</keyword>
<feature type="binding site" evidence="6">
    <location>
        <position position="146"/>
    </location>
    <ligand>
        <name>S-adenosyl-L-methionine</name>
        <dbReference type="ChEBI" id="CHEBI:59789"/>
    </ligand>
</feature>
<gene>
    <name evidence="8" type="ORF">EZ216_03965</name>
</gene>
<evidence type="ECO:0000256" key="6">
    <source>
        <dbReference type="PIRSR" id="PIRSR000410-1"/>
    </source>
</evidence>
<comment type="caution">
    <text evidence="8">The sequence shown here is derived from an EMBL/GenBank/DDBJ whole genome shotgun (WGS) entry which is preliminary data.</text>
</comment>
<proteinExistence type="predicted"/>
<dbReference type="OrthoDB" id="9816309at2"/>
<keyword evidence="3 5" id="KW-0808">Transferase</keyword>
<dbReference type="Pfam" id="PF01739">
    <property type="entry name" value="CheR"/>
    <property type="match status" value="1"/>
</dbReference>
<accession>A0A4Z0CBD7</accession>
<dbReference type="Gene3D" id="1.10.155.10">
    <property type="entry name" value="Chemotaxis receptor methyltransferase CheR, N-terminal domain"/>
    <property type="match status" value="1"/>
</dbReference>
<dbReference type="EMBL" id="SMLK01000001">
    <property type="protein sequence ID" value="TFZ08324.1"/>
    <property type="molecule type" value="Genomic_DNA"/>
</dbReference>
<dbReference type="GO" id="GO:0008983">
    <property type="term" value="F:protein-glutamate O-methyltransferase activity"/>
    <property type="evidence" value="ECO:0007669"/>
    <property type="project" value="UniProtKB-EC"/>
</dbReference>
<dbReference type="PIRSF" id="PIRSF000410">
    <property type="entry name" value="CheR"/>
    <property type="match status" value="1"/>
</dbReference>
<feature type="domain" description="CheR-type methyltransferase" evidence="7">
    <location>
        <begin position="11"/>
        <end position="276"/>
    </location>
</feature>
<comment type="function">
    <text evidence="5">Methylation of the membrane-bound methyl-accepting chemotaxis proteins (MCP) to form gamma-glutamyl methyl ester residues in MCP.</text>
</comment>
<evidence type="ECO:0000256" key="1">
    <source>
        <dbReference type="ARBA" id="ARBA00001541"/>
    </source>
</evidence>
<dbReference type="AlphaFoldDB" id="A0A4Z0CBD7"/>
<feature type="binding site" evidence="6">
    <location>
        <begin position="204"/>
        <end position="205"/>
    </location>
    <ligand>
        <name>S-adenosyl-L-methionine</name>
        <dbReference type="ChEBI" id="CHEBI:59789"/>
    </ligand>
</feature>
<dbReference type="RefSeq" id="WP_135248260.1">
    <property type="nucleotide sequence ID" value="NZ_SMLK01000001.1"/>
</dbReference>
<keyword evidence="9" id="KW-1185">Reference proteome</keyword>
<dbReference type="CDD" id="cd02440">
    <property type="entry name" value="AdoMet_MTases"/>
    <property type="match status" value="1"/>
</dbReference>
<dbReference type="InterPro" id="IPR029063">
    <property type="entry name" value="SAM-dependent_MTases_sf"/>
</dbReference>
<name>A0A4Z0CBD7_9BURK</name>
<dbReference type="InterPro" id="IPR036804">
    <property type="entry name" value="CheR_N_sf"/>
</dbReference>
<sequence length="276" mass="30918">MTAAALAYPGTSSQDVAFDAADFQRVRALIRTKAGIDLHPGKQNMVYGRLSRRLRETRHGSFRDYLDALERTGGDEWQEFINCLTTNLTSFFREPHHFELLAAELKKTPATARRIWSCAASTGEEPYSIAMTAAESGASVKIDASDIDTRVLAQARAGVYAMENVSSLGAERLRCFFQRGTGAHEGKARVKAELRERVSFRAFNLLASGWDARDYDAVFCRNVMIYFDRPTQRQVLERLHGALRPGGLLYAGHSENFSEHRDLFVLTGKTVYRRAG</sequence>
<dbReference type="Gene3D" id="3.40.50.150">
    <property type="entry name" value="Vaccinia Virus protein VP39"/>
    <property type="match status" value="1"/>
</dbReference>
<dbReference type="PROSITE" id="PS50123">
    <property type="entry name" value="CHER"/>
    <property type="match status" value="1"/>
</dbReference>
<reference evidence="8 9" key="1">
    <citation type="submission" date="2019-03" db="EMBL/GenBank/DDBJ databases">
        <title>Ramlibacter sp. 18x22-1, whole genome shotgun sequence.</title>
        <authorList>
            <person name="Zhang X."/>
            <person name="Feng G."/>
            <person name="Zhu H."/>
        </authorList>
    </citation>
    <scope>NUCLEOTIDE SEQUENCE [LARGE SCALE GENOMIC DNA]</scope>
    <source>
        <strain evidence="8 9">18x22-1</strain>
    </source>
</reference>
<dbReference type="PRINTS" id="PR00996">
    <property type="entry name" value="CHERMTFRASE"/>
</dbReference>
<dbReference type="SMART" id="SM00138">
    <property type="entry name" value="MeTrc"/>
    <property type="match status" value="1"/>
</dbReference>
<evidence type="ECO:0000256" key="3">
    <source>
        <dbReference type="ARBA" id="ARBA00022679"/>
    </source>
</evidence>
<dbReference type="InterPro" id="IPR022642">
    <property type="entry name" value="CheR_C"/>
</dbReference>
<comment type="catalytic activity">
    <reaction evidence="1 5">
        <text>L-glutamyl-[protein] + S-adenosyl-L-methionine = [protein]-L-glutamate 5-O-methyl ester + S-adenosyl-L-homocysteine</text>
        <dbReference type="Rhea" id="RHEA:24452"/>
        <dbReference type="Rhea" id="RHEA-COMP:10208"/>
        <dbReference type="Rhea" id="RHEA-COMP:10311"/>
        <dbReference type="ChEBI" id="CHEBI:29973"/>
        <dbReference type="ChEBI" id="CHEBI:57856"/>
        <dbReference type="ChEBI" id="CHEBI:59789"/>
        <dbReference type="ChEBI" id="CHEBI:82795"/>
        <dbReference type="EC" id="2.1.1.80"/>
    </reaction>
</comment>
<evidence type="ECO:0000256" key="4">
    <source>
        <dbReference type="ARBA" id="ARBA00022691"/>
    </source>
</evidence>
<feature type="binding site" evidence="6">
    <location>
        <begin position="221"/>
        <end position="222"/>
    </location>
    <ligand>
        <name>S-adenosyl-L-methionine</name>
        <dbReference type="ChEBI" id="CHEBI:59789"/>
    </ligand>
</feature>
<evidence type="ECO:0000256" key="2">
    <source>
        <dbReference type="ARBA" id="ARBA00022603"/>
    </source>
</evidence>
<evidence type="ECO:0000259" key="7">
    <source>
        <dbReference type="PROSITE" id="PS50123"/>
    </source>
</evidence>
<dbReference type="InterPro" id="IPR000780">
    <property type="entry name" value="CheR_MeTrfase"/>
</dbReference>
<dbReference type="InterPro" id="IPR022641">
    <property type="entry name" value="CheR_N"/>
</dbReference>
<dbReference type="Pfam" id="PF03705">
    <property type="entry name" value="CheR_N"/>
    <property type="match status" value="1"/>
</dbReference>